<dbReference type="Proteomes" id="UP000187283">
    <property type="component" value="Unassembled WGS sequence"/>
</dbReference>
<accession>A0A1R1YEB8</accession>
<dbReference type="AlphaFoldDB" id="A0A1R1YEB8"/>
<evidence type="ECO:0000256" key="1">
    <source>
        <dbReference type="SAM" id="MobiDB-lite"/>
    </source>
</evidence>
<feature type="region of interest" description="Disordered" evidence="1">
    <location>
        <begin position="164"/>
        <end position="199"/>
    </location>
</feature>
<reference evidence="2 3" key="1">
    <citation type="submission" date="2017-01" db="EMBL/GenBank/DDBJ databases">
        <authorList>
            <person name="Mah S.A."/>
            <person name="Swanson W.J."/>
            <person name="Moy G.W."/>
            <person name="Vacquier V.D."/>
        </authorList>
    </citation>
    <scope>NUCLEOTIDE SEQUENCE [LARGE SCALE GENOMIC DNA]</scope>
    <source>
        <strain evidence="2 3">GSMNP</strain>
    </source>
</reference>
<gene>
    <name evidence="2" type="ORF">AYI70_g1026</name>
</gene>
<protein>
    <submittedName>
        <fullName evidence="2">Uncharacterized protein</fullName>
    </submittedName>
</protein>
<keyword evidence="3" id="KW-1185">Reference proteome</keyword>
<name>A0A1R1YEB8_9FUNG</name>
<comment type="caution">
    <text evidence="2">The sequence shown here is derived from an EMBL/GenBank/DDBJ whole genome shotgun (WGS) entry which is preliminary data.</text>
</comment>
<dbReference type="OrthoDB" id="2139939at2759"/>
<organism evidence="2 3">
    <name type="scientific">Smittium culicis</name>
    <dbReference type="NCBI Taxonomy" id="133412"/>
    <lineage>
        <taxon>Eukaryota</taxon>
        <taxon>Fungi</taxon>
        <taxon>Fungi incertae sedis</taxon>
        <taxon>Zoopagomycota</taxon>
        <taxon>Kickxellomycotina</taxon>
        <taxon>Harpellomycetes</taxon>
        <taxon>Harpellales</taxon>
        <taxon>Legeriomycetaceae</taxon>
        <taxon>Smittium</taxon>
    </lineage>
</organism>
<evidence type="ECO:0000313" key="2">
    <source>
        <dbReference type="EMBL" id="OMJ25252.1"/>
    </source>
</evidence>
<evidence type="ECO:0000313" key="3">
    <source>
        <dbReference type="Proteomes" id="UP000187283"/>
    </source>
</evidence>
<dbReference type="STRING" id="133412.A0A1R1YEB8"/>
<feature type="compositionally biased region" description="Basic and acidic residues" evidence="1">
    <location>
        <begin position="181"/>
        <end position="199"/>
    </location>
</feature>
<sequence length="217" mass="25778">MDQTKIVLPEKYYDSNSSLYSNSGKKYYKHKWNFVSNSKDRVERKKEDLVENISIRETFDGEKSRLSNHQVGITGKGPVFDKKAHLDLMLKEKEAEKKSKLKRDYERFNSVIEQVAPKETGRQAQITEKRARNRFLHREKDVDVIINEDEMFNSNSYQEALLEQRKAEEKRKSRMGHSKQLQKESDSQKRYSEYMEKERGTIEMLRQLAENSNNNQM</sequence>
<dbReference type="EMBL" id="LSSN01000201">
    <property type="protein sequence ID" value="OMJ25252.1"/>
    <property type="molecule type" value="Genomic_DNA"/>
</dbReference>
<proteinExistence type="predicted"/>